<keyword evidence="2" id="KW-1185">Reference proteome</keyword>
<dbReference type="RefSeq" id="XP_040692701.1">
    <property type="nucleotide sequence ID" value="XM_040837213.1"/>
</dbReference>
<gene>
    <name evidence="1" type="ORF">ASPWEDRAFT_49105</name>
</gene>
<proteinExistence type="predicted"/>
<reference evidence="2" key="1">
    <citation type="journal article" date="2017" name="Genome Biol.">
        <title>Comparative genomics reveals high biological diversity and specific adaptations in the industrially and medically important fungal genus Aspergillus.</title>
        <authorList>
            <person name="de Vries R.P."/>
            <person name="Riley R."/>
            <person name="Wiebenga A."/>
            <person name="Aguilar-Osorio G."/>
            <person name="Amillis S."/>
            <person name="Uchima C.A."/>
            <person name="Anderluh G."/>
            <person name="Asadollahi M."/>
            <person name="Askin M."/>
            <person name="Barry K."/>
            <person name="Battaglia E."/>
            <person name="Bayram O."/>
            <person name="Benocci T."/>
            <person name="Braus-Stromeyer S.A."/>
            <person name="Caldana C."/>
            <person name="Canovas D."/>
            <person name="Cerqueira G.C."/>
            <person name="Chen F."/>
            <person name="Chen W."/>
            <person name="Choi C."/>
            <person name="Clum A."/>
            <person name="Dos Santos R.A."/>
            <person name="Damasio A.R."/>
            <person name="Diallinas G."/>
            <person name="Emri T."/>
            <person name="Fekete E."/>
            <person name="Flipphi M."/>
            <person name="Freyberg S."/>
            <person name="Gallo A."/>
            <person name="Gournas C."/>
            <person name="Habgood R."/>
            <person name="Hainaut M."/>
            <person name="Harispe M.L."/>
            <person name="Henrissat B."/>
            <person name="Hilden K.S."/>
            <person name="Hope R."/>
            <person name="Hossain A."/>
            <person name="Karabika E."/>
            <person name="Karaffa L."/>
            <person name="Karanyi Z."/>
            <person name="Krasevec N."/>
            <person name="Kuo A."/>
            <person name="Kusch H."/>
            <person name="LaButti K."/>
            <person name="Lagendijk E.L."/>
            <person name="Lapidus A."/>
            <person name="Levasseur A."/>
            <person name="Lindquist E."/>
            <person name="Lipzen A."/>
            <person name="Logrieco A.F."/>
            <person name="MacCabe A."/>
            <person name="Maekelae M.R."/>
            <person name="Malavazi I."/>
            <person name="Melin P."/>
            <person name="Meyer V."/>
            <person name="Mielnichuk N."/>
            <person name="Miskei M."/>
            <person name="Molnar A.P."/>
            <person name="Mule G."/>
            <person name="Ngan C.Y."/>
            <person name="Orejas M."/>
            <person name="Orosz E."/>
            <person name="Ouedraogo J.P."/>
            <person name="Overkamp K.M."/>
            <person name="Park H.-S."/>
            <person name="Perrone G."/>
            <person name="Piumi F."/>
            <person name="Punt P.J."/>
            <person name="Ram A.F."/>
            <person name="Ramon A."/>
            <person name="Rauscher S."/>
            <person name="Record E."/>
            <person name="Riano-Pachon D.M."/>
            <person name="Robert V."/>
            <person name="Roehrig J."/>
            <person name="Ruller R."/>
            <person name="Salamov A."/>
            <person name="Salih N.S."/>
            <person name="Samson R.A."/>
            <person name="Sandor E."/>
            <person name="Sanguinetti M."/>
            <person name="Schuetze T."/>
            <person name="Sepcic K."/>
            <person name="Shelest E."/>
            <person name="Sherlock G."/>
            <person name="Sophianopoulou V."/>
            <person name="Squina F.M."/>
            <person name="Sun H."/>
            <person name="Susca A."/>
            <person name="Todd R.B."/>
            <person name="Tsang A."/>
            <person name="Unkles S.E."/>
            <person name="van de Wiele N."/>
            <person name="van Rossen-Uffink D."/>
            <person name="Oliveira J.V."/>
            <person name="Vesth T.C."/>
            <person name="Visser J."/>
            <person name="Yu J.-H."/>
            <person name="Zhou M."/>
            <person name="Andersen M.R."/>
            <person name="Archer D.B."/>
            <person name="Baker S.E."/>
            <person name="Benoit I."/>
            <person name="Brakhage A.A."/>
            <person name="Braus G.H."/>
            <person name="Fischer R."/>
            <person name="Frisvad J.C."/>
            <person name="Goldman G.H."/>
            <person name="Houbraken J."/>
            <person name="Oakley B."/>
            <person name="Pocsi I."/>
            <person name="Scazzocchio C."/>
            <person name="Seiboth B."/>
            <person name="vanKuyk P.A."/>
            <person name="Wortman J."/>
            <person name="Dyer P.S."/>
            <person name="Grigoriev I.V."/>
        </authorList>
    </citation>
    <scope>NUCLEOTIDE SEQUENCE [LARGE SCALE GENOMIC DNA]</scope>
    <source>
        <strain evidence="2">DTO 134E9</strain>
    </source>
</reference>
<dbReference type="Gene3D" id="3.80.10.10">
    <property type="entry name" value="Ribonuclease Inhibitor"/>
    <property type="match status" value="1"/>
</dbReference>
<protein>
    <recommendedName>
        <fullName evidence="3">F-box domain-containing protein</fullName>
    </recommendedName>
</protein>
<dbReference type="GeneID" id="63753061"/>
<name>A0A1L9RVS4_ASPWE</name>
<dbReference type="OrthoDB" id="2125396at2759"/>
<dbReference type="InterPro" id="IPR032675">
    <property type="entry name" value="LRR_dom_sf"/>
</dbReference>
<organism evidence="1 2">
    <name type="scientific">Aspergillus wentii DTO 134E9</name>
    <dbReference type="NCBI Taxonomy" id="1073089"/>
    <lineage>
        <taxon>Eukaryota</taxon>
        <taxon>Fungi</taxon>
        <taxon>Dikarya</taxon>
        <taxon>Ascomycota</taxon>
        <taxon>Pezizomycotina</taxon>
        <taxon>Eurotiomycetes</taxon>
        <taxon>Eurotiomycetidae</taxon>
        <taxon>Eurotiales</taxon>
        <taxon>Aspergillaceae</taxon>
        <taxon>Aspergillus</taxon>
        <taxon>Aspergillus subgen. Cremei</taxon>
    </lineage>
</organism>
<dbReference type="AlphaFoldDB" id="A0A1L9RVS4"/>
<evidence type="ECO:0008006" key="3">
    <source>
        <dbReference type="Google" id="ProtNLM"/>
    </source>
</evidence>
<evidence type="ECO:0000313" key="1">
    <source>
        <dbReference type="EMBL" id="OJJ39025.1"/>
    </source>
</evidence>
<accession>A0A1L9RVS4</accession>
<sequence length="388" mass="43364">MSSIQQVYLPTEVLAQIVSEVATEPNDIMRQKLMHTCCLINHQWYSVAVAFLYENPFMGIGASFYKFTDTVSPPIGARRNKYNLGGFVRRLDLSPLVHHSSNSLTARLLGRVKENLEVFIAPRVSFALNSLSSLAKCVNLRHLDLSLVGDPIPFPNLKKTLSHLTKLTTLRLPQSTSIVKPESLDSSADWPPLLERLQLGGRFSPTVISYFRPPPRLTSLTLKTCADLSLENLGGLLGNPWIGQNLKRLTISGSNRGLQPECICAIPSYLPELVFLHVPGDLVENTFFDILHLAGPPALEVLEFGYPYADNTLKFDTADLVHALEKDLTNVCSVGFSEIFCTELRILEDEMIDDVLLNRSRKQPIPRGVEEDHENDELDDTEVGVYYM</sequence>
<evidence type="ECO:0000313" key="2">
    <source>
        <dbReference type="Proteomes" id="UP000184383"/>
    </source>
</evidence>
<dbReference type="SUPFAM" id="SSF52047">
    <property type="entry name" value="RNI-like"/>
    <property type="match status" value="1"/>
</dbReference>
<dbReference type="Proteomes" id="UP000184383">
    <property type="component" value="Unassembled WGS sequence"/>
</dbReference>
<dbReference type="EMBL" id="KV878210">
    <property type="protein sequence ID" value="OJJ39025.1"/>
    <property type="molecule type" value="Genomic_DNA"/>
</dbReference>
<dbReference type="STRING" id="1073089.A0A1L9RVS4"/>
<dbReference type="VEuPathDB" id="FungiDB:ASPWEDRAFT_49105"/>